<protein>
    <submittedName>
        <fullName evidence="2">Thioredoxin</fullName>
    </submittedName>
</protein>
<reference evidence="1" key="1">
    <citation type="journal article" date="2014" name="Int. J. Syst. Evol. Microbiol.">
        <title>Complete genome of a new Firmicutes species belonging to the dominant human colonic microbiota ('Ruminococcus bicirculans') reveals two chromosomes and a selective capacity to utilize plant glucans.</title>
        <authorList>
            <consortium name="NISC Comparative Sequencing Program"/>
            <person name="Wegmann U."/>
            <person name="Louis P."/>
            <person name="Goesmann A."/>
            <person name="Henrissat B."/>
            <person name="Duncan S.H."/>
            <person name="Flint H.J."/>
        </authorList>
    </citation>
    <scope>NUCLEOTIDE SEQUENCE</scope>
    <source>
        <strain evidence="1">CGMCC 1.15931</strain>
    </source>
</reference>
<dbReference type="EMBL" id="BMKG01000049">
    <property type="protein sequence ID" value="GGC25277.1"/>
    <property type="molecule type" value="Genomic_DNA"/>
</dbReference>
<reference evidence="2 3" key="3">
    <citation type="submission" date="2019-11" db="EMBL/GenBank/DDBJ databases">
        <title>Type strains purchased from KCTC, JCM and DSMZ.</title>
        <authorList>
            <person name="Lu H."/>
        </authorList>
    </citation>
    <scope>NUCLEOTIDE SEQUENCE [LARGE SCALE GENOMIC DNA]</scope>
    <source>
        <strain evidence="2 3">KCTC 52429</strain>
    </source>
</reference>
<evidence type="ECO:0000313" key="4">
    <source>
        <dbReference type="Proteomes" id="UP000622638"/>
    </source>
</evidence>
<dbReference type="Proteomes" id="UP000430634">
    <property type="component" value="Unassembled WGS sequence"/>
</dbReference>
<dbReference type="RefSeq" id="WP_155473407.1">
    <property type="nucleotide sequence ID" value="NZ_BMKG01000049.1"/>
</dbReference>
<dbReference type="SUPFAM" id="SSF52833">
    <property type="entry name" value="Thioredoxin-like"/>
    <property type="match status" value="1"/>
</dbReference>
<evidence type="ECO:0000313" key="1">
    <source>
        <dbReference type="EMBL" id="GGC25277.1"/>
    </source>
</evidence>
<name>A0A6I3T3L1_9BURK</name>
<dbReference type="AlphaFoldDB" id="A0A6I3T3L1"/>
<sequence length="131" mass="14197">MTMLDPWHDAAAIAARLAAPAARLVVLIGAESWCERCRTLKPAFESAALQAGQDETWIWLDLEDHADFLDGFMPDDLPILVRYDGPVLSGAMVGRAVTAAAFTNAQVWPAHQAPAGLPDLRARLMAADWAM</sequence>
<dbReference type="InterPro" id="IPR036249">
    <property type="entry name" value="Thioredoxin-like_sf"/>
</dbReference>
<dbReference type="OrthoDB" id="7062003at2"/>
<organism evidence="2 3">
    <name type="scientific">Pseudoduganella buxea</name>
    <dbReference type="NCBI Taxonomy" id="1949069"/>
    <lineage>
        <taxon>Bacteria</taxon>
        <taxon>Pseudomonadati</taxon>
        <taxon>Pseudomonadota</taxon>
        <taxon>Betaproteobacteria</taxon>
        <taxon>Burkholderiales</taxon>
        <taxon>Oxalobacteraceae</taxon>
        <taxon>Telluria group</taxon>
        <taxon>Pseudoduganella</taxon>
    </lineage>
</organism>
<gene>
    <name evidence="1" type="ORF">GCM10011572_53340</name>
    <name evidence="2" type="ORF">GM672_25925</name>
</gene>
<accession>A0A6I3T3L1</accession>
<comment type="caution">
    <text evidence="2">The sequence shown here is derived from an EMBL/GenBank/DDBJ whole genome shotgun (WGS) entry which is preliminary data.</text>
</comment>
<keyword evidence="4" id="KW-1185">Reference proteome</keyword>
<dbReference type="EMBL" id="WNKZ01000137">
    <property type="protein sequence ID" value="MTV56168.1"/>
    <property type="molecule type" value="Genomic_DNA"/>
</dbReference>
<proteinExistence type="predicted"/>
<evidence type="ECO:0000313" key="3">
    <source>
        <dbReference type="Proteomes" id="UP000430634"/>
    </source>
</evidence>
<evidence type="ECO:0000313" key="2">
    <source>
        <dbReference type="EMBL" id="MTV56168.1"/>
    </source>
</evidence>
<dbReference type="Proteomes" id="UP000622638">
    <property type="component" value="Unassembled WGS sequence"/>
</dbReference>
<reference evidence="1" key="4">
    <citation type="submission" date="2024-05" db="EMBL/GenBank/DDBJ databases">
        <authorList>
            <person name="Sun Q."/>
            <person name="Zhou Y."/>
        </authorList>
    </citation>
    <scope>NUCLEOTIDE SEQUENCE</scope>
    <source>
        <strain evidence="1">CGMCC 1.15931</strain>
    </source>
</reference>
<reference evidence="4" key="2">
    <citation type="journal article" date="2019" name="Int. J. Syst. Evol. Microbiol.">
        <title>The Global Catalogue of Microorganisms (GCM) 10K type strain sequencing project: providing services to taxonomists for standard genome sequencing and annotation.</title>
        <authorList>
            <consortium name="The Broad Institute Genomics Platform"/>
            <consortium name="The Broad Institute Genome Sequencing Center for Infectious Disease"/>
            <person name="Wu L."/>
            <person name="Ma J."/>
        </authorList>
    </citation>
    <scope>NUCLEOTIDE SEQUENCE [LARGE SCALE GENOMIC DNA]</scope>
    <source>
        <strain evidence="4">CGMCC 1.15931</strain>
    </source>
</reference>